<organism evidence="2 3">
    <name type="scientific">Ktedonosporobacter rubrisoli</name>
    <dbReference type="NCBI Taxonomy" id="2509675"/>
    <lineage>
        <taxon>Bacteria</taxon>
        <taxon>Bacillati</taxon>
        <taxon>Chloroflexota</taxon>
        <taxon>Ktedonobacteria</taxon>
        <taxon>Ktedonobacterales</taxon>
        <taxon>Ktedonosporobacteraceae</taxon>
        <taxon>Ktedonosporobacter</taxon>
    </lineage>
</organism>
<dbReference type="SUPFAM" id="SSF53474">
    <property type="entry name" value="alpha/beta-Hydrolases"/>
    <property type="match status" value="1"/>
</dbReference>
<dbReference type="GO" id="GO:0016787">
    <property type="term" value="F:hydrolase activity"/>
    <property type="evidence" value="ECO:0007669"/>
    <property type="project" value="UniProtKB-KW"/>
</dbReference>
<dbReference type="InterPro" id="IPR029058">
    <property type="entry name" value="AB_hydrolase_fold"/>
</dbReference>
<proteinExistence type="predicted"/>
<dbReference type="KEGG" id="kbs:EPA93_02625"/>
<gene>
    <name evidence="2" type="ORF">EPA93_02625</name>
</gene>
<dbReference type="PANTHER" id="PTHR43689">
    <property type="entry name" value="HYDROLASE"/>
    <property type="match status" value="1"/>
</dbReference>
<evidence type="ECO:0000313" key="2">
    <source>
        <dbReference type="EMBL" id="QBD74942.1"/>
    </source>
</evidence>
<dbReference type="OrthoDB" id="59888at2"/>
<keyword evidence="2" id="KW-0378">Hydrolase</keyword>
<dbReference type="Pfam" id="PF12697">
    <property type="entry name" value="Abhydrolase_6"/>
    <property type="match status" value="1"/>
</dbReference>
<dbReference type="AlphaFoldDB" id="A0A4P6JJ53"/>
<dbReference type="EMBL" id="CP035758">
    <property type="protein sequence ID" value="QBD74942.1"/>
    <property type="molecule type" value="Genomic_DNA"/>
</dbReference>
<feature type="domain" description="AB hydrolase-1" evidence="1">
    <location>
        <begin position="84"/>
        <end position="328"/>
    </location>
</feature>
<sequence length="350" mass="38419">MNRQKSQYDRKKPFSVKIGKQASWKRWGILGFSVLLLLLAGWGYQMIGTTIDAQAYPPPGKLVEVGGYRLHIDCTGKGSPTVILDAGLGVSSLIWSRVQPEVARFTRVCSYDRAGLGWSDPGPTSQTSQQIVTALHTTLLTRAQVTGPFILVGHSFGGLNMRLYASEYRQDTAGLILVDAPDEGKPLAVSPVTHQVINICHALAQVGIMRLAGLINLYPDDLGTYDSSVLPMVKALMVLPKYFTATYEEQAGYAVSEAEVHAHRYSLGHLPLIVLTAGRSDFSDAVSLHQEQLWQNRLARFLSSNSKQVIASKSGHVIQFYQPELLVKAITQVLYVAQHGGNLSYLKRLV</sequence>
<dbReference type="RefSeq" id="WP_129885541.1">
    <property type="nucleotide sequence ID" value="NZ_CP035758.1"/>
</dbReference>
<dbReference type="PANTHER" id="PTHR43689:SF8">
    <property type="entry name" value="ALPHA_BETA-HYDROLASES SUPERFAMILY PROTEIN"/>
    <property type="match status" value="1"/>
</dbReference>
<reference evidence="2 3" key="1">
    <citation type="submission" date="2019-01" db="EMBL/GenBank/DDBJ databases">
        <title>Ktedonosporobacter rubrisoli SCAWS-G2.</title>
        <authorList>
            <person name="Huang Y."/>
            <person name="Yan B."/>
        </authorList>
    </citation>
    <scope>NUCLEOTIDE SEQUENCE [LARGE SCALE GENOMIC DNA]</scope>
    <source>
        <strain evidence="2 3">SCAWS-G2</strain>
    </source>
</reference>
<name>A0A4P6JJ53_KTERU</name>
<protein>
    <submittedName>
        <fullName evidence="2">Alpha/beta hydrolase</fullName>
    </submittedName>
</protein>
<keyword evidence="3" id="KW-1185">Reference proteome</keyword>
<evidence type="ECO:0000259" key="1">
    <source>
        <dbReference type="Pfam" id="PF12697"/>
    </source>
</evidence>
<accession>A0A4P6JJ53</accession>
<dbReference type="InterPro" id="IPR000073">
    <property type="entry name" value="AB_hydrolase_1"/>
</dbReference>
<dbReference type="Proteomes" id="UP000290365">
    <property type="component" value="Chromosome"/>
</dbReference>
<evidence type="ECO:0000313" key="3">
    <source>
        <dbReference type="Proteomes" id="UP000290365"/>
    </source>
</evidence>
<dbReference type="Gene3D" id="3.40.50.1820">
    <property type="entry name" value="alpha/beta hydrolase"/>
    <property type="match status" value="1"/>
</dbReference>